<reference evidence="4" key="1">
    <citation type="journal article" date="2019" name="Int. J. Syst. Evol. Microbiol.">
        <title>The Global Catalogue of Microorganisms (GCM) 10K type strain sequencing project: providing services to taxonomists for standard genome sequencing and annotation.</title>
        <authorList>
            <consortium name="The Broad Institute Genomics Platform"/>
            <consortium name="The Broad Institute Genome Sequencing Center for Infectious Disease"/>
            <person name="Wu L."/>
            <person name="Ma J."/>
        </authorList>
    </citation>
    <scope>NUCLEOTIDE SEQUENCE [LARGE SCALE GENOMIC DNA]</scope>
    <source>
        <strain evidence="4">CGMCC 4.7455</strain>
    </source>
</reference>
<dbReference type="GO" id="GO:0016787">
    <property type="term" value="F:hydrolase activity"/>
    <property type="evidence" value="ECO:0007669"/>
    <property type="project" value="UniProtKB-KW"/>
</dbReference>
<protein>
    <submittedName>
        <fullName evidence="3">SGNH/GDSL hydrolase family protein</fullName>
    </submittedName>
</protein>
<dbReference type="CDD" id="cd01830">
    <property type="entry name" value="XynE_like"/>
    <property type="match status" value="1"/>
</dbReference>
<accession>A0ABW4PM04</accession>
<gene>
    <name evidence="3" type="ORF">ACFSJS_19395</name>
</gene>
<feature type="compositionally biased region" description="Low complexity" evidence="1">
    <location>
        <begin position="276"/>
        <end position="291"/>
    </location>
</feature>
<dbReference type="Pfam" id="PF13472">
    <property type="entry name" value="Lipase_GDSL_2"/>
    <property type="match status" value="1"/>
</dbReference>
<organism evidence="3 4">
    <name type="scientific">Streptomyces desertarenae</name>
    <dbReference type="NCBI Taxonomy" id="2666184"/>
    <lineage>
        <taxon>Bacteria</taxon>
        <taxon>Bacillati</taxon>
        <taxon>Actinomycetota</taxon>
        <taxon>Actinomycetes</taxon>
        <taxon>Kitasatosporales</taxon>
        <taxon>Streptomycetaceae</taxon>
        <taxon>Streptomyces</taxon>
    </lineage>
</organism>
<evidence type="ECO:0000259" key="2">
    <source>
        <dbReference type="Pfam" id="PF13472"/>
    </source>
</evidence>
<dbReference type="InterPro" id="IPR053140">
    <property type="entry name" value="GDSL_Rv0518-like"/>
</dbReference>
<dbReference type="Proteomes" id="UP001597365">
    <property type="component" value="Unassembled WGS sequence"/>
</dbReference>
<evidence type="ECO:0000313" key="3">
    <source>
        <dbReference type="EMBL" id="MFD1831792.1"/>
    </source>
</evidence>
<evidence type="ECO:0000256" key="1">
    <source>
        <dbReference type="SAM" id="MobiDB-lite"/>
    </source>
</evidence>
<dbReference type="Gene3D" id="3.40.50.1110">
    <property type="entry name" value="SGNH hydrolase"/>
    <property type="match status" value="1"/>
</dbReference>
<proteinExistence type="predicted"/>
<comment type="caution">
    <text evidence="3">The sequence shown here is derived from an EMBL/GenBank/DDBJ whole genome shotgun (WGS) entry which is preliminary data.</text>
</comment>
<keyword evidence="3" id="KW-0378">Hydrolase</keyword>
<evidence type="ECO:0000313" key="4">
    <source>
        <dbReference type="Proteomes" id="UP001597365"/>
    </source>
</evidence>
<keyword evidence="4" id="KW-1185">Reference proteome</keyword>
<dbReference type="RefSeq" id="WP_380902069.1">
    <property type="nucleotide sequence ID" value="NZ_JBHUFU010000011.1"/>
</dbReference>
<dbReference type="EMBL" id="JBHUFU010000011">
    <property type="protein sequence ID" value="MFD1831792.1"/>
    <property type="molecule type" value="Genomic_DNA"/>
</dbReference>
<dbReference type="InterPro" id="IPR013830">
    <property type="entry name" value="SGNH_hydro"/>
</dbReference>
<sequence length="436" mass="45582">MTRNMGYALLAGLAAIAVLVSAAIFVGAGVRGAAPDASAPRGGDSAAPASSGTWVGTWSASPVSAEPGAPEGHPDSSLRNVVHTSVGGTAARVRFSNLFGTRPLTVTGATLALAAEPSSPAAAPGSMRRLTFGDRAEVVIPAGSAVTSDAVRLNVPAAADLLVTLYTPTGSGPVTHHSHARQTSYLARGDHAADTDGAAYTEQTTYWRYVTAVDVWTDEAEGTVVAFGDSITDGITSSLGANRRWTDYLADRLRTERGAPRYSVVNQGISGNRILLDSSPDSPGNGPSGLSRLERDALSRTGVQVVVVQLGINDILKSPQQTDPERIVAGLQQLTRMAHERGVRVVGATLMPFGGHRKHTPQLEAVRQQVNERIRRGGVFDAVVDFDAALRDPAAPQRLRPVYDSGDHLHPSDSGFRAMAEALDLDLLVGPSPAVL</sequence>
<name>A0ABW4PM04_9ACTN</name>
<dbReference type="PANTHER" id="PTHR43784:SF2">
    <property type="entry name" value="GDSL-LIKE LIPASE_ACYLHYDROLASE, PUTATIVE (AFU_ORTHOLOGUE AFUA_2G00820)-RELATED"/>
    <property type="match status" value="1"/>
</dbReference>
<dbReference type="InterPro" id="IPR036514">
    <property type="entry name" value="SGNH_hydro_sf"/>
</dbReference>
<feature type="region of interest" description="Disordered" evidence="1">
    <location>
        <begin position="35"/>
        <end position="78"/>
    </location>
</feature>
<feature type="domain" description="SGNH hydrolase-type esterase" evidence="2">
    <location>
        <begin position="226"/>
        <end position="417"/>
    </location>
</feature>
<dbReference type="PANTHER" id="PTHR43784">
    <property type="entry name" value="GDSL-LIKE LIPASE/ACYLHYDROLASE, PUTATIVE (AFU_ORTHOLOGUE AFUA_2G00820)-RELATED"/>
    <property type="match status" value="1"/>
</dbReference>
<feature type="compositionally biased region" description="Polar residues" evidence="1">
    <location>
        <begin position="48"/>
        <end position="62"/>
    </location>
</feature>
<dbReference type="SUPFAM" id="SSF52266">
    <property type="entry name" value="SGNH hydrolase"/>
    <property type="match status" value="1"/>
</dbReference>
<feature type="region of interest" description="Disordered" evidence="1">
    <location>
        <begin position="273"/>
        <end position="292"/>
    </location>
</feature>